<proteinExistence type="predicted"/>
<dbReference type="GeneID" id="80558950"/>
<protein>
    <submittedName>
        <fullName evidence="1">Uncharacterized protein</fullName>
    </submittedName>
</protein>
<dbReference type="Proteomes" id="UP001321479">
    <property type="component" value="Segment"/>
</dbReference>
<organism evidence="1 2">
    <name type="scientific">Cotonvirus japonicus</name>
    <dbReference type="NCBI Taxonomy" id="2811091"/>
    <lineage>
        <taxon>Viruses</taxon>
        <taxon>Varidnaviria</taxon>
        <taxon>Bamfordvirae</taxon>
        <taxon>Nucleocytoviricota</taxon>
        <taxon>Megaviricetes</taxon>
        <taxon>Imitervirales</taxon>
        <taxon>Mimiviridae</taxon>
        <taxon>Megamimivirinae</taxon>
        <taxon>Cotonvirus</taxon>
        <taxon>Cotonvirus japonicum</taxon>
    </lineage>
</organism>
<name>A0ABM7NU98_9VIRU</name>
<sequence length="173" mass="20261">MSWLCQREINVFLTKEHLDKVSQEMNAEKMLEEGFEILQQQNTINCDCDLGDWQFCECDLEPLDQVEALDLTEIVRIWTNGGILSTKSLGDLHDWIWFGLNDPDNEPSDPEYELNWDNAKRKILITCDSSGIFQYQNYSVSVRGYLFHTHELEAIKSYIVDFLVSRRPVITYQ</sequence>
<evidence type="ECO:0000313" key="2">
    <source>
        <dbReference type="Proteomes" id="UP001321479"/>
    </source>
</evidence>
<keyword evidence="2" id="KW-1185">Reference proteome</keyword>
<reference evidence="1 2" key="1">
    <citation type="submission" date="2021-02" db="EMBL/GenBank/DDBJ databases">
        <title>Cotonvirus japonicus, which uses Golgi apparatus of host cells for its virion factory, phylogenetically links tailed tupanvirus and icosahedral mimivirus.</title>
        <authorList>
            <person name="Takahashi H."/>
            <person name="Fukaya S."/>
            <person name="Song C."/>
            <person name="Murata K."/>
            <person name="Takemura M."/>
        </authorList>
    </citation>
    <scope>NUCLEOTIDE SEQUENCE [LARGE SCALE GENOMIC DNA]</scope>
</reference>
<dbReference type="EMBL" id="AP024483">
    <property type="protein sequence ID" value="BCS83745.1"/>
    <property type="molecule type" value="Genomic_DNA"/>
</dbReference>
<evidence type="ECO:0000313" key="1">
    <source>
        <dbReference type="EMBL" id="BCS83745.1"/>
    </source>
</evidence>
<dbReference type="RefSeq" id="YP_010842353.1">
    <property type="nucleotide sequence ID" value="NC_079139.1"/>
</dbReference>
<accession>A0ABM7NU98</accession>